<sequence>MKSYKVIYKKEAIKFIKIHKLEGTKFFRAFEEISKDITKINLYDIKDYHTSEIGDFFRLRIGKYRAIFKIDKNIIIILVLDIGSRGDIYKK</sequence>
<dbReference type="Pfam" id="PF05016">
    <property type="entry name" value="ParE_toxin"/>
    <property type="match status" value="1"/>
</dbReference>
<reference evidence="3 5" key="2">
    <citation type="submission" date="2017-06" db="EMBL/GenBank/DDBJ databases">
        <title>Draft genome sequence of Fusobacterium nucleatum subsp. animalis KCOM 1280 (=ChDC F318).</title>
        <authorList>
            <person name="Kook J.-K."/>
            <person name="Park S.-N."/>
            <person name="Lim Y.K."/>
            <person name="Roh H."/>
        </authorList>
    </citation>
    <scope>NUCLEOTIDE SEQUENCE [LARGE SCALE GENOMIC DNA]</scope>
    <source>
        <strain evidence="3">KCOM 1280</strain>
        <strain evidence="5">KCOM 1280 ( ChDC F318)</strain>
    </source>
</reference>
<dbReference type="Gene3D" id="3.30.2310.20">
    <property type="entry name" value="RelE-like"/>
    <property type="match status" value="1"/>
</dbReference>
<organism evidence="2">
    <name type="scientific">Fusobacterium animalis</name>
    <dbReference type="NCBI Taxonomy" id="76859"/>
    <lineage>
        <taxon>Bacteria</taxon>
        <taxon>Fusobacteriati</taxon>
        <taxon>Fusobacteriota</taxon>
        <taxon>Fusobacteriia</taxon>
        <taxon>Fusobacteriales</taxon>
        <taxon>Fusobacteriaceae</taxon>
        <taxon>Fusobacterium</taxon>
    </lineage>
</organism>
<dbReference type="Proteomes" id="UP000063147">
    <property type="component" value="Chromosome"/>
</dbReference>
<dbReference type="PATRIC" id="fig|76859.3.peg.548"/>
<evidence type="ECO:0000313" key="2">
    <source>
        <dbReference type="EMBL" id="ALF17161.1"/>
    </source>
</evidence>
<dbReference type="RefSeq" id="WP_060675788.1">
    <property type="nucleotide sequence ID" value="NZ_CP012713.1"/>
</dbReference>
<dbReference type="InterPro" id="IPR007712">
    <property type="entry name" value="RelE/ParE_toxin"/>
</dbReference>
<gene>
    <name evidence="3" type="ORF">RN90_02300</name>
    <name evidence="2" type="ORF">RN98_02805</name>
</gene>
<evidence type="ECO:0000313" key="3">
    <source>
        <dbReference type="EMBL" id="PGH24361.1"/>
    </source>
</evidence>
<evidence type="ECO:0000313" key="5">
    <source>
        <dbReference type="Proteomes" id="UP000226179"/>
    </source>
</evidence>
<proteinExistence type="predicted"/>
<evidence type="ECO:0000313" key="4">
    <source>
        <dbReference type="Proteomes" id="UP000063147"/>
    </source>
</evidence>
<dbReference type="Proteomes" id="UP000226179">
    <property type="component" value="Unassembled WGS sequence"/>
</dbReference>
<dbReference type="AlphaFoldDB" id="A0A0M4RE35"/>
<evidence type="ECO:0000256" key="1">
    <source>
        <dbReference type="ARBA" id="ARBA00022649"/>
    </source>
</evidence>
<name>A0A0M4RE35_9FUSO</name>
<evidence type="ECO:0008006" key="6">
    <source>
        <dbReference type="Google" id="ProtNLM"/>
    </source>
</evidence>
<dbReference type="EMBL" id="CP012713">
    <property type="protein sequence ID" value="ALF17161.1"/>
    <property type="molecule type" value="Genomic_DNA"/>
</dbReference>
<reference evidence="2 4" key="1">
    <citation type="submission" date="2015-09" db="EMBL/GenBank/DDBJ databases">
        <authorList>
            <person name="Jackson K.R."/>
            <person name="Lunt B.L."/>
            <person name="Fisher J.N.B."/>
            <person name="Gardner A.V."/>
            <person name="Bailey M.E."/>
            <person name="Deus L.M."/>
            <person name="Earl A.S."/>
            <person name="Gibby P.D."/>
            <person name="Hartmann K.A."/>
            <person name="Liu J.E."/>
            <person name="Manci A.M."/>
            <person name="Nielsen D.A."/>
            <person name="Solomon M.B."/>
            <person name="Breakwell D.P."/>
            <person name="Burnett S.H."/>
            <person name="Grose J.H."/>
        </authorList>
    </citation>
    <scope>NUCLEOTIDE SEQUENCE [LARGE SCALE GENOMIC DNA]</scope>
    <source>
        <strain evidence="2 4">KCOM 1279</strain>
    </source>
</reference>
<dbReference type="EMBL" id="NJGJ01000001">
    <property type="protein sequence ID" value="PGH24361.1"/>
    <property type="molecule type" value="Genomic_DNA"/>
</dbReference>
<dbReference type="InterPro" id="IPR035093">
    <property type="entry name" value="RelE/ParE_toxin_dom_sf"/>
</dbReference>
<accession>A0A0M4RE35</accession>
<keyword evidence="1" id="KW-1277">Toxin-antitoxin system</keyword>
<dbReference type="SUPFAM" id="SSF143011">
    <property type="entry name" value="RelE-like"/>
    <property type="match status" value="1"/>
</dbReference>
<protein>
    <recommendedName>
        <fullName evidence="6">Type II toxin-antitoxin system RelE/ParE family toxin</fullName>
    </recommendedName>
</protein>
<dbReference type="OrthoDB" id="9805098at2"/>